<keyword evidence="3 5" id="KW-0597">Phosphoprotein</keyword>
<keyword evidence="7" id="KW-0175">Coiled coil</keyword>
<evidence type="ECO:0000313" key="10">
    <source>
        <dbReference type="EMBL" id="MDI9256689.1"/>
    </source>
</evidence>
<dbReference type="PROSITE" id="PS50005">
    <property type="entry name" value="TPR"/>
    <property type="match status" value="1"/>
</dbReference>
<keyword evidence="6" id="KW-0802">TPR repeat</keyword>
<dbReference type="PANTHER" id="PTHR45339">
    <property type="entry name" value="HYBRID SIGNAL TRANSDUCTION HISTIDINE KINASE J"/>
    <property type="match status" value="1"/>
</dbReference>
<proteinExistence type="predicted"/>
<name>A0ABT6XNM8_9FLAO</name>
<dbReference type="Gene3D" id="1.10.287.130">
    <property type="match status" value="1"/>
</dbReference>
<dbReference type="SMART" id="SM00388">
    <property type="entry name" value="HisKA"/>
    <property type="match status" value="1"/>
</dbReference>
<dbReference type="Gene3D" id="1.25.40.10">
    <property type="entry name" value="Tetratricopeptide repeat domain"/>
    <property type="match status" value="2"/>
</dbReference>
<dbReference type="SUPFAM" id="SSF52172">
    <property type="entry name" value="CheY-like"/>
    <property type="match status" value="1"/>
</dbReference>
<accession>A0ABT6XNM8</accession>
<dbReference type="InterPro" id="IPR003594">
    <property type="entry name" value="HATPase_dom"/>
</dbReference>
<dbReference type="InterPro" id="IPR004358">
    <property type="entry name" value="Sig_transdc_His_kin-like_C"/>
</dbReference>
<dbReference type="Pfam" id="PF13181">
    <property type="entry name" value="TPR_8"/>
    <property type="match status" value="1"/>
</dbReference>
<dbReference type="SMART" id="SM00387">
    <property type="entry name" value="HATPase_c"/>
    <property type="match status" value="1"/>
</dbReference>
<dbReference type="PROSITE" id="PS50110">
    <property type="entry name" value="RESPONSE_REGULATORY"/>
    <property type="match status" value="1"/>
</dbReference>
<dbReference type="Pfam" id="PF02518">
    <property type="entry name" value="HATPase_c"/>
    <property type="match status" value="1"/>
</dbReference>
<dbReference type="InterPro" id="IPR011990">
    <property type="entry name" value="TPR-like_helical_dom_sf"/>
</dbReference>
<feature type="modified residue" description="4-aspartylphosphate" evidence="5">
    <location>
        <position position="658"/>
    </location>
</feature>
<evidence type="ECO:0000256" key="3">
    <source>
        <dbReference type="ARBA" id="ARBA00022553"/>
    </source>
</evidence>
<keyword evidence="11" id="KW-1185">Reference proteome</keyword>
<dbReference type="InterPro" id="IPR005467">
    <property type="entry name" value="His_kinase_dom"/>
</dbReference>
<keyword evidence="4" id="KW-0902">Two-component regulatory system</keyword>
<evidence type="ECO:0000313" key="11">
    <source>
        <dbReference type="Proteomes" id="UP001230035"/>
    </source>
</evidence>
<evidence type="ECO:0000256" key="1">
    <source>
        <dbReference type="ARBA" id="ARBA00000085"/>
    </source>
</evidence>
<dbReference type="PANTHER" id="PTHR45339:SF1">
    <property type="entry name" value="HYBRID SIGNAL TRANSDUCTION HISTIDINE KINASE J"/>
    <property type="match status" value="1"/>
</dbReference>
<sequence>MKWFWLIFAFPFFGLSQTQKTASVDSTTYFIDLANFNKKTNNYKASLYFSQKAINYAKTQGDVKKTADATFSLGQTYFELKKYNDALNVFTTCSALLSSIPPSNQLAICYYNMGICQMKNDDFSKAEISFNKAKAVYEVLKIDAAEPLNLQKGILYKNKGKTDLASLLFNEIVSKPDDKDIFKTKAEALYQLGSIEESLNHNNLAVNYLNRALALNAKDNNPEQKAAILLSLSKAYEKLRNVEKAHQYLKEHLVLKESVNELNNQKLDANDFEEFKESERIKTIEQMAKENQEQQKTNKFVKLISILGIALISILSLLSLTLYKNNIIRSKTNELLKEKNTELQLAKEKAEKASKARAEFLSTVSHELRTPLNAINGITHLLIEDNPKKTQMHYLNSLKFSGNYLLTFINEILEINRIDSSTIEIEYIDFNLKQLLTDIQSSMSEIAAKNNNEFVLEIDESLPEVYLGDPTKLSQIFINLINNALKFTHKGTVKVSAKGVENGDDFTRIHFEVADTGIGIPAEKQETIFDSFSQGSIEINRKYGGTGLGLTIVKKLVDLLGGEISLNSTVGIGTIFSIELNLLNSNNTTVKEDEKKVEYCEEVLKGKHVLVVEDNKINQMVTKKMLENKGMTCQIIDNGEEAIEILRQDNNFDLVLMDVHLPGINGTIATQHIREFDKQKPIIALTAISLNENREMLLSFGMTDVITKPFDPDKFYSSIAQILS</sequence>
<dbReference type="CDD" id="cd17546">
    <property type="entry name" value="REC_hyHK_CKI1_RcsC-like"/>
    <property type="match status" value="1"/>
</dbReference>
<feature type="coiled-coil region" evidence="7">
    <location>
        <begin position="329"/>
        <end position="356"/>
    </location>
</feature>
<dbReference type="SMART" id="SM00448">
    <property type="entry name" value="REC"/>
    <property type="match status" value="1"/>
</dbReference>
<dbReference type="SMART" id="SM00028">
    <property type="entry name" value="TPR"/>
    <property type="match status" value="5"/>
</dbReference>
<evidence type="ECO:0000256" key="2">
    <source>
        <dbReference type="ARBA" id="ARBA00012438"/>
    </source>
</evidence>
<feature type="domain" description="Histidine kinase" evidence="8">
    <location>
        <begin position="363"/>
        <end position="584"/>
    </location>
</feature>
<dbReference type="SUPFAM" id="SSF48452">
    <property type="entry name" value="TPR-like"/>
    <property type="match status" value="1"/>
</dbReference>
<dbReference type="Pfam" id="PF00072">
    <property type="entry name" value="Response_reg"/>
    <property type="match status" value="1"/>
</dbReference>
<dbReference type="CDD" id="cd00082">
    <property type="entry name" value="HisKA"/>
    <property type="match status" value="1"/>
</dbReference>
<protein>
    <recommendedName>
        <fullName evidence="2">histidine kinase</fullName>
        <ecNumber evidence="2">2.7.13.3</ecNumber>
    </recommendedName>
</protein>
<dbReference type="SUPFAM" id="SSF55874">
    <property type="entry name" value="ATPase domain of HSP90 chaperone/DNA topoisomerase II/histidine kinase"/>
    <property type="match status" value="1"/>
</dbReference>
<feature type="repeat" description="TPR" evidence="6">
    <location>
        <begin position="186"/>
        <end position="219"/>
    </location>
</feature>
<dbReference type="RefSeq" id="WP_283238379.1">
    <property type="nucleotide sequence ID" value="NZ_JASGBP010000002.1"/>
</dbReference>
<dbReference type="InterPro" id="IPR001789">
    <property type="entry name" value="Sig_transdc_resp-reg_receiver"/>
</dbReference>
<dbReference type="GO" id="GO:0005524">
    <property type="term" value="F:ATP binding"/>
    <property type="evidence" value="ECO:0007669"/>
    <property type="project" value="UniProtKB-KW"/>
</dbReference>
<dbReference type="EMBL" id="JASGBP010000002">
    <property type="protein sequence ID" value="MDI9256689.1"/>
    <property type="molecule type" value="Genomic_DNA"/>
</dbReference>
<dbReference type="InterPro" id="IPR011006">
    <property type="entry name" value="CheY-like_superfamily"/>
</dbReference>
<keyword evidence="10" id="KW-0547">Nucleotide-binding</keyword>
<dbReference type="Gene3D" id="3.30.565.10">
    <property type="entry name" value="Histidine kinase-like ATPase, C-terminal domain"/>
    <property type="match status" value="1"/>
</dbReference>
<evidence type="ECO:0000259" key="8">
    <source>
        <dbReference type="PROSITE" id="PS50109"/>
    </source>
</evidence>
<dbReference type="Pfam" id="PF00512">
    <property type="entry name" value="HisKA"/>
    <property type="match status" value="1"/>
</dbReference>
<dbReference type="CDD" id="cd16922">
    <property type="entry name" value="HATPase_EvgS-ArcB-TorS-like"/>
    <property type="match status" value="1"/>
</dbReference>
<dbReference type="InterPro" id="IPR036890">
    <property type="entry name" value="HATPase_C_sf"/>
</dbReference>
<dbReference type="InterPro" id="IPR036097">
    <property type="entry name" value="HisK_dim/P_sf"/>
</dbReference>
<dbReference type="EC" id="2.7.13.3" evidence="2"/>
<dbReference type="PROSITE" id="PS50109">
    <property type="entry name" value="HIS_KIN"/>
    <property type="match status" value="1"/>
</dbReference>
<organism evidence="10 11">
    <name type="scientific">Flavobacterium sedimenticola</name>
    <dbReference type="NCBI Taxonomy" id="3043286"/>
    <lineage>
        <taxon>Bacteria</taxon>
        <taxon>Pseudomonadati</taxon>
        <taxon>Bacteroidota</taxon>
        <taxon>Flavobacteriia</taxon>
        <taxon>Flavobacteriales</taxon>
        <taxon>Flavobacteriaceae</taxon>
        <taxon>Flavobacterium</taxon>
    </lineage>
</organism>
<comment type="caution">
    <text evidence="10">The sequence shown here is derived from an EMBL/GenBank/DDBJ whole genome shotgun (WGS) entry which is preliminary data.</text>
</comment>
<evidence type="ECO:0000256" key="6">
    <source>
        <dbReference type="PROSITE-ProRule" id="PRU00339"/>
    </source>
</evidence>
<dbReference type="Proteomes" id="UP001230035">
    <property type="component" value="Unassembled WGS sequence"/>
</dbReference>
<dbReference type="PRINTS" id="PR00344">
    <property type="entry name" value="BCTRLSENSOR"/>
</dbReference>
<dbReference type="SUPFAM" id="SSF47384">
    <property type="entry name" value="Homodimeric domain of signal transducing histidine kinase"/>
    <property type="match status" value="1"/>
</dbReference>
<dbReference type="Gene3D" id="3.40.50.2300">
    <property type="match status" value="1"/>
</dbReference>
<reference evidence="10 11" key="1">
    <citation type="submission" date="2023-05" db="EMBL/GenBank/DDBJ databases">
        <title>Flavobacterium sedimenti sp. nov., isolated from the sediment.</title>
        <authorList>
            <person name="Wu N."/>
        </authorList>
    </citation>
    <scope>NUCLEOTIDE SEQUENCE [LARGE SCALE GENOMIC DNA]</scope>
    <source>
        <strain evidence="10 11">YZ-48</strain>
    </source>
</reference>
<dbReference type="InterPro" id="IPR019734">
    <property type="entry name" value="TPR_rpt"/>
</dbReference>
<feature type="domain" description="Response regulatory" evidence="9">
    <location>
        <begin position="608"/>
        <end position="723"/>
    </location>
</feature>
<gene>
    <name evidence="10" type="ORF">QHT84_04605</name>
</gene>
<evidence type="ECO:0000256" key="4">
    <source>
        <dbReference type="ARBA" id="ARBA00023012"/>
    </source>
</evidence>
<evidence type="ECO:0000256" key="5">
    <source>
        <dbReference type="PROSITE-ProRule" id="PRU00169"/>
    </source>
</evidence>
<keyword evidence="10" id="KW-0067">ATP-binding</keyword>
<evidence type="ECO:0000259" key="9">
    <source>
        <dbReference type="PROSITE" id="PS50110"/>
    </source>
</evidence>
<comment type="catalytic activity">
    <reaction evidence="1">
        <text>ATP + protein L-histidine = ADP + protein N-phospho-L-histidine.</text>
        <dbReference type="EC" id="2.7.13.3"/>
    </reaction>
</comment>
<dbReference type="InterPro" id="IPR003661">
    <property type="entry name" value="HisK_dim/P_dom"/>
</dbReference>
<evidence type="ECO:0000256" key="7">
    <source>
        <dbReference type="SAM" id="Coils"/>
    </source>
</evidence>